<reference evidence="20 21" key="1">
    <citation type="journal article" date="2017" name="Nat. Ecol. Evol.">
        <title>Scallop genome provides insights into evolution of bilaterian karyotype and development.</title>
        <authorList>
            <person name="Wang S."/>
            <person name="Zhang J."/>
            <person name="Jiao W."/>
            <person name="Li J."/>
            <person name="Xun X."/>
            <person name="Sun Y."/>
            <person name="Guo X."/>
            <person name="Huan P."/>
            <person name="Dong B."/>
            <person name="Zhang L."/>
            <person name="Hu X."/>
            <person name="Sun X."/>
            <person name="Wang J."/>
            <person name="Zhao C."/>
            <person name="Wang Y."/>
            <person name="Wang D."/>
            <person name="Huang X."/>
            <person name="Wang R."/>
            <person name="Lv J."/>
            <person name="Li Y."/>
            <person name="Zhang Z."/>
            <person name="Liu B."/>
            <person name="Lu W."/>
            <person name="Hui Y."/>
            <person name="Liang J."/>
            <person name="Zhou Z."/>
            <person name="Hou R."/>
            <person name="Li X."/>
            <person name="Liu Y."/>
            <person name="Li H."/>
            <person name="Ning X."/>
            <person name="Lin Y."/>
            <person name="Zhao L."/>
            <person name="Xing Q."/>
            <person name="Dou J."/>
            <person name="Li Y."/>
            <person name="Mao J."/>
            <person name="Guo H."/>
            <person name="Dou H."/>
            <person name="Li T."/>
            <person name="Mu C."/>
            <person name="Jiang W."/>
            <person name="Fu Q."/>
            <person name="Fu X."/>
            <person name="Miao Y."/>
            <person name="Liu J."/>
            <person name="Yu Q."/>
            <person name="Li R."/>
            <person name="Liao H."/>
            <person name="Li X."/>
            <person name="Kong Y."/>
            <person name="Jiang Z."/>
            <person name="Chourrout D."/>
            <person name="Li R."/>
            <person name="Bao Z."/>
        </authorList>
    </citation>
    <scope>NUCLEOTIDE SEQUENCE [LARGE SCALE GENOMIC DNA]</scope>
    <source>
        <strain evidence="20 21">PY_sf001</strain>
    </source>
</reference>
<keyword evidence="3" id="KW-1003">Cell membrane</keyword>
<feature type="region of interest" description="Disordered" evidence="17">
    <location>
        <begin position="296"/>
        <end position="338"/>
    </location>
</feature>
<evidence type="ECO:0000256" key="16">
    <source>
        <dbReference type="RuleBase" id="RU000688"/>
    </source>
</evidence>
<evidence type="ECO:0000256" key="12">
    <source>
        <dbReference type="ARBA" id="ARBA00023224"/>
    </source>
</evidence>
<evidence type="ECO:0000256" key="15">
    <source>
        <dbReference type="ARBA" id="ARBA00031093"/>
    </source>
</evidence>
<name>A0A210R0K7_MIZYE</name>
<evidence type="ECO:0000256" key="10">
    <source>
        <dbReference type="ARBA" id="ARBA00023170"/>
    </source>
</evidence>
<keyword evidence="8" id="KW-0564">Palmitate</keyword>
<feature type="transmembrane region" description="Helical" evidence="18">
    <location>
        <begin position="236"/>
        <end position="266"/>
    </location>
</feature>
<dbReference type="InterPro" id="IPR009126">
    <property type="entry name" value="Cholcskin_rcpt"/>
</dbReference>
<keyword evidence="5 18" id="KW-1133">Transmembrane helix</keyword>
<evidence type="ECO:0000256" key="14">
    <source>
        <dbReference type="ARBA" id="ARBA00025402"/>
    </source>
</evidence>
<dbReference type="OrthoDB" id="10037617at2759"/>
<dbReference type="InterPro" id="IPR000314">
    <property type="entry name" value="Gastrin_rcpt"/>
</dbReference>
<gene>
    <name evidence="20" type="ORF">KP79_PYT12506</name>
</gene>
<feature type="transmembrane region" description="Helical" evidence="18">
    <location>
        <begin position="347"/>
        <end position="367"/>
    </location>
</feature>
<evidence type="ECO:0000313" key="20">
    <source>
        <dbReference type="EMBL" id="OWF54492.1"/>
    </source>
</evidence>
<feature type="compositionally biased region" description="Basic and acidic residues" evidence="17">
    <location>
        <begin position="325"/>
        <end position="338"/>
    </location>
</feature>
<evidence type="ECO:0000256" key="8">
    <source>
        <dbReference type="ARBA" id="ARBA00023139"/>
    </source>
</evidence>
<dbReference type="InterPro" id="IPR000276">
    <property type="entry name" value="GPCR_Rhodpsn"/>
</dbReference>
<dbReference type="PANTHER" id="PTHR24238:SF75">
    <property type="entry name" value="CHOLECYSTOKININ-LIKE RECEPTOR AT 17D1-RELATED"/>
    <property type="match status" value="1"/>
</dbReference>
<evidence type="ECO:0000256" key="13">
    <source>
        <dbReference type="ARBA" id="ARBA00023288"/>
    </source>
</evidence>
<dbReference type="PRINTS" id="PR00527">
    <property type="entry name" value="GASTRINR"/>
</dbReference>
<evidence type="ECO:0000256" key="17">
    <source>
        <dbReference type="SAM" id="MobiDB-lite"/>
    </source>
</evidence>
<evidence type="ECO:0000256" key="9">
    <source>
        <dbReference type="ARBA" id="ARBA00023157"/>
    </source>
</evidence>
<keyword evidence="13" id="KW-0449">Lipoprotein</keyword>
<dbReference type="GO" id="GO:0015054">
    <property type="term" value="F:gastrin receptor activity"/>
    <property type="evidence" value="ECO:0007669"/>
    <property type="project" value="InterPro"/>
</dbReference>
<dbReference type="Pfam" id="PF00001">
    <property type="entry name" value="7tm_1"/>
    <property type="match status" value="1"/>
</dbReference>
<dbReference type="PROSITE" id="PS00237">
    <property type="entry name" value="G_PROTEIN_RECEP_F1_1"/>
    <property type="match status" value="1"/>
</dbReference>
<comment type="subcellular location">
    <subcellularLocation>
        <location evidence="1">Cell membrane</location>
        <topology evidence="1">Multi-pass membrane protein</topology>
    </subcellularLocation>
</comment>
<evidence type="ECO:0000256" key="18">
    <source>
        <dbReference type="SAM" id="Phobius"/>
    </source>
</evidence>
<keyword evidence="10 16" id="KW-0675">Receptor</keyword>
<evidence type="ECO:0000256" key="2">
    <source>
        <dbReference type="ARBA" id="ARBA00019090"/>
    </source>
</evidence>
<feature type="transmembrane region" description="Helical" evidence="18">
    <location>
        <begin position="190"/>
        <end position="211"/>
    </location>
</feature>
<dbReference type="SMART" id="SM01381">
    <property type="entry name" value="7TM_GPCR_Srsx"/>
    <property type="match status" value="1"/>
</dbReference>
<feature type="transmembrane region" description="Helical" evidence="18">
    <location>
        <begin position="111"/>
        <end position="136"/>
    </location>
</feature>
<dbReference type="GO" id="GO:0008188">
    <property type="term" value="F:neuropeptide receptor activity"/>
    <property type="evidence" value="ECO:0007669"/>
    <property type="project" value="TreeGrafter"/>
</dbReference>
<feature type="compositionally biased region" description="Polar residues" evidence="17">
    <location>
        <begin position="304"/>
        <end position="319"/>
    </location>
</feature>
<keyword evidence="7 18" id="KW-0472">Membrane</keyword>
<comment type="caution">
    <text evidence="20">The sequence shown here is derived from an EMBL/GenBank/DDBJ whole genome shotgun (WGS) entry which is preliminary data.</text>
</comment>
<evidence type="ECO:0000313" key="21">
    <source>
        <dbReference type="Proteomes" id="UP000242188"/>
    </source>
</evidence>
<feature type="domain" description="G-protein coupled receptors family 1 profile" evidence="19">
    <location>
        <begin position="90"/>
        <end position="406"/>
    </location>
</feature>
<dbReference type="EMBL" id="NEDP02001025">
    <property type="protein sequence ID" value="OWF54492.1"/>
    <property type="molecule type" value="Genomic_DNA"/>
</dbReference>
<dbReference type="STRING" id="6573.A0A210R0K7"/>
<evidence type="ECO:0000259" key="19">
    <source>
        <dbReference type="PROSITE" id="PS50262"/>
    </source>
</evidence>
<feature type="transmembrane region" description="Helical" evidence="18">
    <location>
        <begin position="71"/>
        <end position="99"/>
    </location>
</feature>
<dbReference type="PRINTS" id="PR00237">
    <property type="entry name" value="GPCRRHODOPSN"/>
</dbReference>
<dbReference type="PANTHER" id="PTHR24238">
    <property type="entry name" value="G-PROTEIN COUPLED RECEPTOR"/>
    <property type="match status" value="1"/>
</dbReference>
<evidence type="ECO:0000256" key="4">
    <source>
        <dbReference type="ARBA" id="ARBA00022692"/>
    </source>
</evidence>
<feature type="transmembrane region" description="Helical" evidence="18">
    <location>
        <begin position="148"/>
        <end position="169"/>
    </location>
</feature>
<keyword evidence="21" id="KW-1185">Reference proteome</keyword>
<keyword evidence="6 16" id="KW-0297">G-protein coupled receptor</keyword>
<evidence type="ECO:0000256" key="3">
    <source>
        <dbReference type="ARBA" id="ARBA00022475"/>
    </source>
</evidence>
<comment type="function">
    <text evidence="14">Receptor for gastrin and cholecystokinin. The CCK-B receptors occur throughout the central nervous system where they modulate anxiety, analgesia, arousal, and neuroleptic activity. This receptor mediates its action by association with G proteins that activate a phosphatidylinositol-calcium second messenger system.</text>
</comment>
<evidence type="ECO:0000256" key="1">
    <source>
        <dbReference type="ARBA" id="ARBA00004651"/>
    </source>
</evidence>
<feature type="transmembrane region" description="Helical" evidence="18">
    <location>
        <begin position="387"/>
        <end position="409"/>
    </location>
</feature>
<accession>A0A210R0K7</accession>
<evidence type="ECO:0000256" key="6">
    <source>
        <dbReference type="ARBA" id="ARBA00023040"/>
    </source>
</evidence>
<sequence>MATDIGNISDMLSDAPLLLIKVKQLTLWNVTQSFDNISGWENSTINGSFANMTVDPVLERFLPWSPPTLNWLWILLIPLYIQIFILAVLGNALVILTLIQNKRMRTVTNVFLLNLSVSDLLLAVFCMPFTIVPMMLKNFIFGETMCYLIRYLQGVSVATSCFTLVAIALERYFAICRPLHSRKWQTLSHSYKTIAICWALSFFVMIPIPVYTEFRHLKRGNNMCIERWGNEEWKRAYTIIIDLVLLILPVIIMSSAYGMIAMTLWVGMKRDAQSEKEAMNGHTSVREETTGFMKDEDLSPVSEGFSSKTVAPAESYSSRAKSKRRFDLQRGMRQSNSEKSRAAKRRVIKMLFAVVYEFFLCWTPLYIIQSWIILDEEHAMQHISMTLLAFINLTAYISSCCNPITYCFMNRNFRQGFLSVFRCVRNKRWKRGKSDMSYSGNYPSMSRTAISTVPSYDKIHDSSDKPSDDI</sequence>
<dbReference type="PROSITE" id="PS50262">
    <property type="entry name" value="G_PROTEIN_RECEP_F1_2"/>
    <property type="match status" value="1"/>
</dbReference>
<evidence type="ECO:0000256" key="7">
    <source>
        <dbReference type="ARBA" id="ARBA00023136"/>
    </source>
</evidence>
<evidence type="ECO:0000256" key="11">
    <source>
        <dbReference type="ARBA" id="ARBA00023180"/>
    </source>
</evidence>
<keyword evidence="12 16" id="KW-0807">Transducer</keyword>
<evidence type="ECO:0000256" key="5">
    <source>
        <dbReference type="ARBA" id="ARBA00022989"/>
    </source>
</evidence>
<dbReference type="SMR" id="A0A210R0K7"/>
<dbReference type="InterPro" id="IPR017452">
    <property type="entry name" value="GPCR_Rhodpsn_7TM"/>
</dbReference>
<organism evidence="20 21">
    <name type="scientific">Mizuhopecten yessoensis</name>
    <name type="common">Japanese scallop</name>
    <name type="synonym">Patinopecten yessoensis</name>
    <dbReference type="NCBI Taxonomy" id="6573"/>
    <lineage>
        <taxon>Eukaryota</taxon>
        <taxon>Metazoa</taxon>
        <taxon>Spiralia</taxon>
        <taxon>Lophotrochozoa</taxon>
        <taxon>Mollusca</taxon>
        <taxon>Bivalvia</taxon>
        <taxon>Autobranchia</taxon>
        <taxon>Pteriomorphia</taxon>
        <taxon>Pectinida</taxon>
        <taxon>Pectinoidea</taxon>
        <taxon>Pectinidae</taxon>
        <taxon>Mizuhopecten</taxon>
    </lineage>
</organism>
<proteinExistence type="inferred from homology"/>
<protein>
    <recommendedName>
        <fullName evidence="2">Gastrin/cholecystokinin type B receptor</fullName>
    </recommendedName>
    <alternativeName>
        <fullName evidence="15">Cholecystokinin-2 receptor</fullName>
    </alternativeName>
</protein>
<dbReference type="AlphaFoldDB" id="A0A210R0K7"/>
<dbReference type="Proteomes" id="UP000242188">
    <property type="component" value="Unassembled WGS sequence"/>
</dbReference>
<keyword evidence="9" id="KW-1015">Disulfide bond</keyword>
<keyword evidence="4 16" id="KW-0812">Transmembrane</keyword>
<dbReference type="GO" id="GO:0005886">
    <property type="term" value="C:plasma membrane"/>
    <property type="evidence" value="ECO:0007669"/>
    <property type="project" value="UniProtKB-SubCell"/>
</dbReference>
<comment type="similarity">
    <text evidence="16">Belongs to the G-protein coupled receptor 1 family.</text>
</comment>
<dbReference type="PRINTS" id="PR01822">
    <property type="entry name" value="CCYSTOKININR"/>
</dbReference>
<keyword evidence="11" id="KW-0325">Glycoprotein</keyword>
<dbReference type="SUPFAM" id="SSF81321">
    <property type="entry name" value="Family A G protein-coupled receptor-like"/>
    <property type="match status" value="1"/>
</dbReference>
<dbReference type="Gene3D" id="1.20.1070.10">
    <property type="entry name" value="Rhodopsin 7-helix transmembrane proteins"/>
    <property type="match status" value="1"/>
</dbReference>